<dbReference type="Pfam" id="PF04230">
    <property type="entry name" value="PS_pyruv_trans"/>
    <property type="match status" value="1"/>
</dbReference>
<sequence length="296" mass="34362">MSKFAVVISEHLKLLFHPIIINAFVYYDDNKRVKHENWGDDINYYFLREIVMRPLVLLNRTSLAFRLKLRNFLVIGSTIDMLCRAHTEIWGAGIIDGSKPLRVKPKKVYAVRGPLTREKLLAEGVECPKIYGDPALLTSLYYRPSKQKRYKYGIISHVSNQSSVANLRINRKRISECTEVRIINLGKYTHWHDIIDQVCECEAILSSSLHGLIIAEAYHVPNVWIEFGKPLIGGHFKFHDFFMSIHRDRENPIAIHGVEIPLDTINKEITRWERGAIDLRPLLEACPFKLKRPMYL</sequence>
<proteinExistence type="predicted"/>
<accession>A0AA40ZTE7</accession>
<comment type="caution">
    <text evidence="2">The sequence shown here is derived from an EMBL/GenBank/DDBJ whole genome shotgun (WGS) entry which is preliminary data.</text>
</comment>
<dbReference type="InterPro" id="IPR007345">
    <property type="entry name" value="Polysacch_pyruvyl_Trfase"/>
</dbReference>
<protein>
    <submittedName>
        <fullName evidence="2">Polysaccharide pyruvyl transferase family protein</fullName>
    </submittedName>
</protein>
<reference evidence="2 3" key="1">
    <citation type="journal article" date="2021" name="Sci. Rep.">
        <title>The distribution of antibiotic resistance genes in chicken gut microbiota commensals.</title>
        <authorList>
            <person name="Juricova H."/>
            <person name="Matiasovicova J."/>
            <person name="Kubasova T."/>
            <person name="Cejkova D."/>
            <person name="Rychlik I."/>
        </authorList>
    </citation>
    <scope>NUCLEOTIDE SEQUENCE [LARGE SCALE GENOMIC DNA]</scope>
    <source>
        <strain evidence="2 3">An421</strain>
    </source>
</reference>
<dbReference type="RefSeq" id="WP_204971798.1">
    <property type="nucleotide sequence ID" value="NZ_JAAZTS010000011.1"/>
</dbReference>
<evidence type="ECO:0000313" key="3">
    <source>
        <dbReference type="Proteomes" id="UP000698924"/>
    </source>
</evidence>
<keyword evidence="3" id="KW-1185">Reference proteome</keyword>
<name>A0AA40ZTE7_9BACT</name>
<dbReference type="EMBL" id="JACJMO010000010">
    <property type="protein sequence ID" value="MBM6857666.1"/>
    <property type="molecule type" value="Genomic_DNA"/>
</dbReference>
<gene>
    <name evidence="2" type="ORF">H6D15_08655</name>
</gene>
<feature type="domain" description="Polysaccharide pyruvyl transferase" evidence="1">
    <location>
        <begin position="108"/>
        <end position="225"/>
    </location>
</feature>
<dbReference type="Proteomes" id="UP000698924">
    <property type="component" value="Unassembled WGS sequence"/>
</dbReference>
<dbReference type="GO" id="GO:0016740">
    <property type="term" value="F:transferase activity"/>
    <property type="evidence" value="ECO:0007669"/>
    <property type="project" value="UniProtKB-KW"/>
</dbReference>
<dbReference type="AlphaFoldDB" id="A0AA40ZTE7"/>
<evidence type="ECO:0000259" key="1">
    <source>
        <dbReference type="Pfam" id="PF04230"/>
    </source>
</evidence>
<keyword evidence="2" id="KW-0808">Transferase</keyword>
<evidence type="ECO:0000313" key="2">
    <source>
        <dbReference type="EMBL" id="MBM6857666.1"/>
    </source>
</evidence>
<organism evidence="2 3">
    <name type="scientific">Caecibacteroides pullorum</name>
    <dbReference type="NCBI Taxonomy" id="2725562"/>
    <lineage>
        <taxon>Bacteria</taxon>
        <taxon>Pseudomonadati</taxon>
        <taxon>Bacteroidota</taxon>
        <taxon>Bacteroidia</taxon>
        <taxon>Bacteroidales</taxon>
        <taxon>Bacteroidaceae</taxon>
        <taxon>Caecibacteroides</taxon>
    </lineage>
</organism>